<dbReference type="PRINTS" id="PR01736">
    <property type="entry name" value="PHPHTRNFRASE"/>
</dbReference>
<dbReference type="Gene3D" id="3.50.30.10">
    <property type="entry name" value="Phosphohistidine domain"/>
    <property type="match status" value="1"/>
</dbReference>
<evidence type="ECO:0000256" key="1">
    <source>
        <dbReference type="ARBA" id="ARBA00000683"/>
    </source>
</evidence>
<dbReference type="SUPFAM" id="SSF52009">
    <property type="entry name" value="Phosphohistidine domain"/>
    <property type="match status" value="1"/>
</dbReference>
<dbReference type="InterPro" id="IPR015813">
    <property type="entry name" value="Pyrv/PenolPyrv_kinase-like_dom"/>
</dbReference>
<reference evidence="17" key="1">
    <citation type="journal article" date="2019" name="Int. J. Syst. Evol. Microbiol.">
        <title>The Global Catalogue of Microorganisms (GCM) 10K type strain sequencing project: providing services to taxonomists for standard genome sequencing and annotation.</title>
        <authorList>
            <consortium name="The Broad Institute Genomics Platform"/>
            <consortium name="The Broad Institute Genome Sequencing Center for Infectious Disease"/>
            <person name="Wu L."/>
            <person name="Ma J."/>
        </authorList>
    </citation>
    <scope>NUCLEOTIDE SEQUENCE [LARGE SCALE GENOMIC DNA]</scope>
    <source>
        <strain evidence="17">KCTC 42182</strain>
    </source>
</reference>
<keyword evidence="7" id="KW-0963">Cytoplasm</keyword>
<organism evidence="16 17">
    <name type="scientific">Ferrovibrio xuzhouensis</name>
    <dbReference type="NCBI Taxonomy" id="1576914"/>
    <lineage>
        <taxon>Bacteria</taxon>
        <taxon>Pseudomonadati</taxon>
        <taxon>Pseudomonadota</taxon>
        <taxon>Alphaproteobacteria</taxon>
        <taxon>Rhodospirillales</taxon>
        <taxon>Rhodospirillaceae</taxon>
        <taxon>Ferrovibrio</taxon>
    </lineage>
</organism>
<dbReference type="Gene3D" id="3.30.450.40">
    <property type="match status" value="1"/>
</dbReference>
<comment type="similarity">
    <text evidence="4">Belongs to the PEP-utilizing enzyme family.</text>
</comment>
<evidence type="ECO:0000256" key="10">
    <source>
        <dbReference type="ARBA" id="ARBA00022683"/>
    </source>
</evidence>
<gene>
    <name evidence="16" type="primary">ptsP</name>
    <name evidence="16" type="ORF">ACFOOQ_12595</name>
</gene>
<dbReference type="SUPFAM" id="SSF47831">
    <property type="entry name" value="Enzyme I of the PEP:sugar phosphotransferase system HPr-binding (sub)domain"/>
    <property type="match status" value="1"/>
</dbReference>
<dbReference type="InterPro" id="IPR036637">
    <property type="entry name" value="Phosphohistidine_dom_sf"/>
</dbReference>
<dbReference type="InterPro" id="IPR008279">
    <property type="entry name" value="PEP-util_enz_mobile_dom"/>
</dbReference>
<dbReference type="InterPro" id="IPR008731">
    <property type="entry name" value="PTS_EIN"/>
</dbReference>
<dbReference type="Pfam" id="PF01590">
    <property type="entry name" value="GAF"/>
    <property type="match status" value="1"/>
</dbReference>
<dbReference type="Gene3D" id="3.20.20.60">
    <property type="entry name" value="Phosphoenolpyruvate-binding domains"/>
    <property type="match status" value="1"/>
</dbReference>
<evidence type="ECO:0000256" key="5">
    <source>
        <dbReference type="ARBA" id="ARBA00012232"/>
    </source>
</evidence>
<dbReference type="SUPFAM" id="SSF55781">
    <property type="entry name" value="GAF domain-like"/>
    <property type="match status" value="1"/>
</dbReference>
<dbReference type="EMBL" id="JBHRYJ010000002">
    <property type="protein sequence ID" value="MFC3676387.1"/>
    <property type="molecule type" value="Genomic_DNA"/>
</dbReference>
<evidence type="ECO:0000256" key="13">
    <source>
        <dbReference type="ARBA" id="ARBA00022842"/>
    </source>
</evidence>
<accession>A0ABV7VHG5</accession>
<dbReference type="InterPro" id="IPR040442">
    <property type="entry name" value="Pyrv_kinase-like_dom_sf"/>
</dbReference>
<dbReference type="InterPro" id="IPR003018">
    <property type="entry name" value="GAF"/>
</dbReference>
<keyword evidence="8" id="KW-0762">Sugar transport</keyword>
<evidence type="ECO:0000256" key="14">
    <source>
        <dbReference type="SAM" id="MobiDB-lite"/>
    </source>
</evidence>
<evidence type="ECO:0000256" key="4">
    <source>
        <dbReference type="ARBA" id="ARBA00007837"/>
    </source>
</evidence>
<dbReference type="NCBIfam" id="TIGR01417">
    <property type="entry name" value="PTS_I_fam"/>
    <property type="match status" value="1"/>
</dbReference>
<evidence type="ECO:0000256" key="11">
    <source>
        <dbReference type="ARBA" id="ARBA00022723"/>
    </source>
</evidence>
<dbReference type="Pfam" id="PF05524">
    <property type="entry name" value="PEP-utilisers_N"/>
    <property type="match status" value="1"/>
</dbReference>
<proteinExistence type="inferred from homology"/>
<comment type="caution">
    <text evidence="16">The sequence shown here is derived from an EMBL/GenBank/DDBJ whole genome shotgun (WGS) entry which is preliminary data.</text>
</comment>
<feature type="region of interest" description="Disordered" evidence="14">
    <location>
        <begin position="1"/>
        <end position="31"/>
    </location>
</feature>
<dbReference type="InterPro" id="IPR050499">
    <property type="entry name" value="PEP-utilizing_PTS_enzyme"/>
</dbReference>
<evidence type="ECO:0000259" key="15">
    <source>
        <dbReference type="SMART" id="SM00065"/>
    </source>
</evidence>
<dbReference type="InterPro" id="IPR000121">
    <property type="entry name" value="PEP_util_C"/>
</dbReference>
<dbReference type="PANTHER" id="PTHR46244">
    <property type="entry name" value="PHOSPHOENOLPYRUVATE-PROTEIN PHOSPHOTRANSFERASE"/>
    <property type="match status" value="1"/>
</dbReference>
<evidence type="ECO:0000256" key="6">
    <source>
        <dbReference type="ARBA" id="ARBA00022448"/>
    </source>
</evidence>
<dbReference type="EC" id="2.7.3.9" evidence="5"/>
<evidence type="ECO:0000256" key="12">
    <source>
        <dbReference type="ARBA" id="ARBA00022777"/>
    </source>
</evidence>
<keyword evidence="17" id="KW-1185">Reference proteome</keyword>
<keyword evidence="12" id="KW-0418">Kinase</keyword>
<protein>
    <recommendedName>
        <fullName evidence="5">phosphoenolpyruvate--protein phosphotransferase</fullName>
        <ecNumber evidence="5">2.7.3.9</ecNumber>
    </recommendedName>
</protein>
<dbReference type="SUPFAM" id="SSF51621">
    <property type="entry name" value="Phosphoenolpyruvate/pyruvate domain"/>
    <property type="match status" value="1"/>
</dbReference>
<dbReference type="GO" id="GO:0008965">
    <property type="term" value="F:phosphoenolpyruvate-protein phosphotransferase activity"/>
    <property type="evidence" value="ECO:0007669"/>
    <property type="project" value="UniProtKB-EC"/>
</dbReference>
<dbReference type="Proteomes" id="UP001595711">
    <property type="component" value="Unassembled WGS sequence"/>
</dbReference>
<dbReference type="Pfam" id="PF00391">
    <property type="entry name" value="PEP-utilizers"/>
    <property type="match status" value="1"/>
</dbReference>
<feature type="domain" description="GAF" evidence="15">
    <location>
        <begin position="46"/>
        <end position="191"/>
    </location>
</feature>
<dbReference type="InterPro" id="IPR036618">
    <property type="entry name" value="PtsI_HPr-bd_sf"/>
</dbReference>
<comment type="catalytic activity">
    <reaction evidence="1">
        <text>L-histidyl-[protein] + phosphoenolpyruvate = N(pros)-phospho-L-histidyl-[protein] + pyruvate</text>
        <dbReference type="Rhea" id="RHEA:23880"/>
        <dbReference type="Rhea" id="RHEA-COMP:9745"/>
        <dbReference type="Rhea" id="RHEA-COMP:9746"/>
        <dbReference type="ChEBI" id="CHEBI:15361"/>
        <dbReference type="ChEBI" id="CHEBI:29979"/>
        <dbReference type="ChEBI" id="CHEBI:58702"/>
        <dbReference type="ChEBI" id="CHEBI:64837"/>
        <dbReference type="EC" id="2.7.3.9"/>
    </reaction>
</comment>
<dbReference type="InterPro" id="IPR006318">
    <property type="entry name" value="PTS_EI-like"/>
</dbReference>
<evidence type="ECO:0000256" key="2">
    <source>
        <dbReference type="ARBA" id="ARBA00001946"/>
    </source>
</evidence>
<dbReference type="InterPro" id="IPR029016">
    <property type="entry name" value="GAF-like_dom_sf"/>
</dbReference>
<keyword evidence="9 16" id="KW-0808">Transferase</keyword>
<comment type="subcellular location">
    <subcellularLocation>
        <location evidence="3">Cytoplasm</location>
    </subcellularLocation>
</comment>
<comment type="cofactor">
    <cofactor evidence="2">
        <name>Mg(2+)</name>
        <dbReference type="ChEBI" id="CHEBI:18420"/>
    </cofactor>
</comment>
<dbReference type="Gene3D" id="1.10.274.10">
    <property type="entry name" value="PtsI, HPr-binding domain"/>
    <property type="match status" value="1"/>
</dbReference>
<evidence type="ECO:0000256" key="9">
    <source>
        <dbReference type="ARBA" id="ARBA00022679"/>
    </source>
</evidence>
<keyword evidence="13" id="KW-0460">Magnesium</keyword>
<keyword evidence="10" id="KW-0598">Phosphotransferase system</keyword>
<dbReference type="SMART" id="SM00065">
    <property type="entry name" value="GAF"/>
    <property type="match status" value="1"/>
</dbReference>
<evidence type="ECO:0000313" key="17">
    <source>
        <dbReference type="Proteomes" id="UP001595711"/>
    </source>
</evidence>
<dbReference type="RefSeq" id="WP_379726905.1">
    <property type="nucleotide sequence ID" value="NZ_JBHRYJ010000002.1"/>
</dbReference>
<dbReference type="PANTHER" id="PTHR46244:SF6">
    <property type="entry name" value="PHOSPHOENOLPYRUVATE-PROTEIN PHOSPHOTRANSFERASE"/>
    <property type="match status" value="1"/>
</dbReference>
<evidence type="ECO:0000256" key="7">
    <source>
        <dbReference type="ARBA" id="ARBA00022490"/>
    </source>
</evidence>
<evidence type="ECO:0000313" key="16">
    <source>
        <dbReference type="EMBL" id="MFC3676387.1"/>
    </source>
</evidence>
<sequence length="775" mass="85154">MRGGDDRPASPVRPDGGKATTPARAAPPGPRGLLRRLREVMAEAGTVDERLARVVRNIATNMVAEVCSVYLLRNDDLELYATEGLNPDAVHKTRLKVGEGLVGDIAAHARPLMLADAQTHPQFAYKPETGEEIYHSLLGVPILRDNRVIGVLVVQNKTRRQYMEEEVEALETIAMVLAEMVASGQLSGSEDLVAVTRAPTMPFRADGRTLSEGLAIGTVVLHEPRIHVDKTIADDIPHEKQRLDAAVASMRDQVDRMLEAPDSDIVGESRDVLETYKMFAHDTGWLAKLHQAVDSGLTAEAAVQRVQGDTRHRMQAITDPYLRERLADLDDLANRLLLHLAGKPYQSAAENLPDNAILLARAMGPAELLDYDRRKLQGVVLEEGSSVSHVAIVARALSIPVIGGVEGVIARVEPGDMIVVDGDHAQLFVRPAPDVINAFQQSLALRQARLAKYAAQREDPSVTRDGTRVALLINAGLLIDLGHLDETNADGIGLYRTELQFMVRPTMPKAEAQTAIYRRVIDHAGDRPVVFRTLDIGGDKVLPYLGRQVEENPAMGWRAIRLTLDRPALLKVQLRAMLEAAAGRSLHVMFPMIAEVDEFRRARRLLDREVQRLVSLRKPVPLKLAVGTMLEVPALAWQLPALLPLVDFISIGSNDLMQFMFAADRGHPKLADRYDPLSPALLAFLHWVVQQCRSAGKPVTLCGEMGSRPLEAMALLGIGLERLSMPASAIGPVKEMLRSLDVPRLADFMSGLYRSPEHSLRAQLEEFARENGVIV</sequence>
<keyword evidence="6" id="KW-0813">Transport</keyword>
<evidence type="ECO:0000256" key="8">
    <source>
        <dbReference type="ARBA" id="ARBA00022597"/>
    </source>
</evidence>
<dbReference type="Pfam" id="PF02896">
    <property type="entry name" value="PEP-utilizers_C"/>
    <property type="match status" value="1"/>
</dbReference>
<keyword evidence="11" id="KW-0479">Metal-binding</keyword>
<name>A0ABV7VHG5_9PROT</name>
<evidence type="ECO:0000256" key="3">
    <source>
        <dbReference type="ARBA" id="ARBA00004496"/>
    </source>
</evidence>